<dbReference type="AlphaFoldDB" id="A0A521DLB1"/>
<evidence type="ECO:0000259" key="2">
    <source>
        <dbReference type="Pfam" id="PF13439"/>
    </source>
</evidence>
<dbReference type="OrthoDB" id="9768685at2"/>
<dbReference type="GO" id="GO:0016757">
    <property type="term" value="F:glycosyltransferase activity"/>
    <property type="evidence" value="ECO:0007669"/>
    <property type="project" value="InterPro"/>
</dbReference>
<dbReference type="PANTHER" id="PTHR45947:SF3">
    <property type="entry name" value="SULFOQUINOVOSYL TRANSFERASE SQD2"/>
    <property type="match status" value="1"/>
</dbReference>
<name>A0A521DLB1_9FLAO</name>
<organism evidence="3 4">
    <name type="scientific">Flavobacterium nitrogenifigens</name>
    <dbReference type="NCBI Taxonomy" id="1617283"/>
    <lineage>
        <taxon>Bacteria</taxon>
        <taxon>Pseudomonadati</taxon>
        <taxon>Bacteroidota</taxon>
        <taxon>Flavobacteriia</taxon>
        <taxon>Flavobacteriales</taxon>
        <taxon>Flavobacteriaceae</taxon>
        <taxon>Flavobacterium</taxon>
    </lineage>
</organism>
<evidence type="ECO:0000313" key="3">
    <source>
        <dbReference type="EMBL" id="SMO71730.1"/>
    </source>
</evidence>
<dbReference type="InterPro" id="IPR050194">
    <property type="entry name" value="Glycosyltransferase_grp1"/>
</dbReference>
<proteinExistence type="predicted"/>
<dbReference type="Pfam" id="PF13439">
    <property type="entry name" value="Glyco_transf_4"/>
    <property type="match status" value="1"/>
</dbReference>
<keyword evidence="3" id="KW-0808">Transferase</keyword>
<dbReference type="EMBL" id="FXTQ01000003">
    <property type="protein sequence ID" value="SMO71730.1"/>
    <property type="molecule type" value="Genomic_DNA"/>
</dbReference>
<gene>
    <name evidence="3" type="ORF">SAMN06265220_10397</name>
</gene>
<dbReference type="InterPro" id="IPR028098">
    <property type="entry name" value="Glyco_trans_4-like_N"/>
</dbReference>
<reference evidence="3 4" key="1">
    <citation type="submission" date="2017-05" db="EMBL/GenBank/DDBJ databases">
        <authorList>
            <person name="Varghese N."/>
            <person name="Submissions S."/>
        </authorList>
    </citation>
    <scope>NUCLEOTIDE SEQUENCE [LARGE SCALE GENOMIC DNA]</scope>
    <source>
        <strain evidence="3 4">DSM 29982</strain>
    </source>
</reference>
<accession>A0A521DLB1</accession>
<dbReference type="Gene3D" id="3.40.50.2000">
    <property type="entry name" value="Glycogen Phosphorylase B"/>
    <property type="match status" value="2"/>
</dbReference>
<dbReference type="PANTHER" id="PTHR45947">
    <property type="entry name" value="SULFOQUINOVOSYL TRANSFERASE SQD2"/>
    <property type="match status" value="1"/>
</dbReference>
<evidence type="ECO:0000313" key="4">
    <source>
        <dbReference type="Proteomes" id="UP000319267"/>
    </source>
</evidence>
<dbReference type="RefSeq" id="WP_111378367.1">
    <property type="nucleotide sequence ID" value="NZ_FXTQ01000003.1"/>
</dbReference>
<protein>
    <submittedName>
        <fullName evidence="3">Glycosyltransferase involved in cell wall bisynthesis</fullName>
    </submittedName>
</protein>
<feature type="domain" description="Glycosyl transferase family 1" evidence="1">
    <location>
        <begin position="197"/>
        <end position="347"/>
    </location>
</feature>
<dbReference type="Proteomes" id="UP000319267">
    <property type="component" value="Unassembled WGS sequence"/>
</dbReference>
<dbReference type="SUPFAM" id="SSF53756">
    <property type="entry name" value="UDP-Glycosyltransferase/glycogen phosphorylase"/>
    <property type="match status" value="1"/>
</dbReference>
<keyword evidence="4" id="KW-1185">Reference proteome</keyword>
<feature type="domain" description="Glycosyltransferase subfamily 4-like N-terminal" evidence="2">
    <location>
        <begin position="14"/>
        <end position="191"/>
    </location>
</feature>
<dbReference type="Pfam" id="PF00534">
    <property type="entry name" value="Glycos_transf_1"/>
    <property type="match status" value="1"/>
</dbReference>
<evidence type="ECO:0000259" key="1">
    <source>
        <dbReference type="Pfam" id="PF00534"/>
    </source>
</evidence>
<dbReference type="InterPro" id="IPR001296">
    <property type="entry name" value="Glyco_trans_1"/>
</dbReference>
<sequence>MKIALVQDWLTEFGGAEKVFRSIYDIYPDADIYTLVYNPEVLEKMKISEDRVTASFIQRLPFGKTKYRNYLPFFTKAIESFDLSQYDLIISSSYSVAKGILANSSQVHICYCHSPVRYAWDLYHQYLNEAGLKKGLKSIIVKYYLHRLRIWDVISTYRVDYFICNSNYIKNRIAKVYRRTAKVIYPPVSVEQFPFVSKKEDYFITCSRLVPYKRVDLIVQAFSLLPHLKLKVIGDGPEMAKIKLLGRSNIEILGYQEDNVLKRELSNARAFVFAAEEDFGIIPIEAQACGTPIIAFGKGGALETVIENETGVFFDEQTIESLTEAINKFLLMENEFFSHKIRENAMKFVERKFKKAFTEFVDLHVTEKSNK</sequence>